<keyword evidence="3" id="KW-1185">Reference proteome</keyword>
<evidence type="ECO:0000313" key="2">
    <source>
        <dbReference type="EMBL" id="GIE07693.1"/>
    </source>
</evidence>
<evidence type="ECO:0000256" key="1">
    <source>
        <dbReference type="SAM" id="MobiDB-lite"/>
    </source>
</evidence>
<reference evidence="2 3" key="1">
    <citation type="submission" date="2021-01" db="EMBL/GenBank/DDBJ databases">
        <title>Whole genome shotgun sequence of Actinoplanes durhamensis NBRC 14914.</title>
        <authorList>
            <person name="Komaki H."/>
            <person name="Tamura T."/>
        </authorList>
    </citation>
    <scope>NUCLEOTIDE SEQUENCE [LARGE SCALE GENOMIC DNA]</scope>
    <source>
        <strain evidence="2 3">NBRC 14914</strain>
    </source>
</reference>
<dbReference type="EMBL" id="BOML01000087">
    <property type="protein sequence ID" value="GIE07693.1"/>
    <property type="molecule type" value="Genomic_DNA"/>
</dbReference>
<accession>A0ABQ3ZCY2</accession>
<organism evidence="2 3">
    <name type="scientific">Paractinoplanes durhamensis</name>
    <dbReference type="NCBI Taxonomy" id="113563"/>
    <lineage>
        <taxon>Bacteria</taxon>
        <taxon>Bacillati</taxon>
        <taxon>Actinomycetota</taxon>
        <taxon>Actinomycetes</taxon>
        <taxon>Micromonosporales</taxon>
        <taxon>Micromonosporaceae</taxon>
        <taxon>Paractinoplanes</taxon>
    </lineage>
</organism>
<name>A0ABQ3ZCY2_9ACTN</name>
<dbReference type="Proteomes" id="UP000637628">
    <property type="component" value="Unassembled WGS sequence"/>
</dbReference>
<feature type="compositionally biased region" description="Acidic residues" evidence="1">
    <location>
        <begin position="93"/>
        <end position="102"/>
    </location>
</feature>
<comment type="caution">
    <text evidence="2">The sequence shown here is derived from an EMBL/GenBank/DDBJ whole genome shotgun (WGS) entry which is preliminary data.</text>
</comment>
<protein>
    <submittedName>
        <fullName evidence="2">Uncharacterized protein</fullName>
    </submittedName>
</protein>
<proteinExistence type="predicted"/>
<dbReference type="RefSeq" id="WP_203735525.1">
    <property type="nucleotide sequence ID" value="NZ_BAAATX010000045.1"/>
</dbReference>
<gene>
    <name evidence="2" type="ORF">Adu01nite_90430</name>
</gene>
<evidence type="ECO:0000313" key="3">
    <source>
        <dbReference type="Proteomes" id="UP000637628"/>
    </source>
</evidence>
<sequence>MHRDFIDVQAAARSGYTPSDLERLGRRHAPHFTLSDLADRLASIDDRDDRTFTDYGLDDRQIQDLRAWATEWEDGIRLRLSSGTDLRPGPGEPDWDTYLDHE</sequence>
<feature type="region of interest" description="Disordered" evidence="1">
    <location>
        <begin position="81"/>
        <end position="102"/>
    </location>
</feature>